<keyword evidence="7" id="KW-1185">Reference proteome</keyword>
<dbReference type="GO" id="GO:0016316">
    <property type="term" value="F:phosphatidylinositol-3,4-bisphosphate 4-phosphatase activity"/>
    <property type="evidence" value="ECO:0007669"/>
    <property type="project" value="InterPro"/>
</dbReference>
<name>A0A833SLB8_PHYIN</name>
<evidence type="ECO:0000256" key="2">
    <source>
        <dbReference type="ARBA" id="ARBA00023098"/>
    </source>
</evidence>
<evidence type="ECO:0000259" key="5">
    <source>
        <dbReference type="Pfam" id="PF06454"/>
    </source>
</evidence>
<feature type="transmembrane region" description="Helical" evidence="4">
    <location>
        <begin position="154"/>
        <end position="178"/>
    </location>
</feature>
<reference evidence="6" key="1">
    <citation type="submission" date="2020-04" db="EMBL/GenBank/DDBJ databases">
        <title>Hybrid Assembly of Korean Phytophthora infestans isolates.</title>
        <authorList>
            <person name="Prokchorchik M."/>
            <person name="Lee Y."/>
            <person name="Seo J."/>
            <person name="Cho J.-H."/>
            <person name="Park Y.-E."/>
            <person name="Jang D.-C."/>
            <person name="Im J.-S."/>
            <person name="Choi J.-G."/>
            <person name="Park H.-J."/>
            <person name="Lee G.-B."/>
            <person name="Lee Y.-G."/>
            <person name="Hong S.-Y."/>
            <person name="Cho K."/>
            <person name="Sohn K.H."/>
        </authorList>
    </citation>
    <scope>NUCLEOTIDE SEQUENCE</scope>
    <source>
        <strain evidence="6">KR_1_A1</strain>
    </source>
</reference>
<dbReference type="InterPro" id="IPR009457">
    <property type="entry name" value="THH1/TOM1/TOM3_dom"/>
</dbReference>
<dbReference type="Proteomes" id="UP000602510">
    <property type="component" value="Unassembled WGS sequence"/>
</dbReference>
<evidence type="ECO:0000313" key="7">
    <source>
        <dbReference type="Proteomes" id="UP000602510"/>
    </source>
</evidence>
<dbReference type="PANTHER" id="PTHR12187:SF11">
    <property type="entry name" value="PHOSPHATIDYLINOSITOL-3,4-BISPHOSPHATE 4-PHOSPHATASE"/>
    <property type="match status" value="1"/>
</dbReference>
<dbReference type="EMBL" id="WSZM01000529">
    <property type="protein sequence ID" value="KAF4031903.1"/>
    <property type="molecule type" value="Genomic_DNA"/>
</dbReference>
<feature type="domain" description="THH1/TOM1/TOM3" evidence="5">
    <location>
        <begin position="59"/>
        <end position="278"/>
    </location>
</feature>
<dbReference type="GO" id="GO:0005737">
    <property type="term" value="C:cytoplasm"/>
    <property type="evidence" value="ECO:0007669"/>
    <property type="project" value="TreeGrafter"/>
</dbReference>
<evidence type="ECO:0000313" key="6">
    <source>
        <dbReference type="EMBL" id="KAF4031903.1"/>
    </source>
</evidence>
<protein>
    <recommendedName>
        <fullName evidence="5">THH1/TOM1/TOM3 domain-containing protein</fullName>
    </recommendedName>
</protein>
<evidence type="ECO:0000256" key="3">
    <source>
        <dbReference type="SAM" id="MobiDB-lite"/>
    </source>
</evidence>
<feature type="region of interest" description="Disordered" evidence="3">
    <location>
        <begin position="670"/>
        <end position="695"/>
    </location>
</feature>
<gene>
    <name evidence="6" type="ORF">GN244_ATG16243</name>
</gene>
<feature type="compositionally biased region" description="Low complexity" evidence="3">
    <location>
        <begin position="675"/>
        <end position="688"/>
    </location>
</feature>
<accession>A0A833SLB8</accession>
<dbReference type="PANTHER" id="PTHR12187">
    <property type="entry name" value="AGAP000124-PA"/>
    <property type="match status" value="1"/>
</dbReference>
<feature type="region of interest" description="Disordered" evidence="3">
    <location>
        <begin position="707"/>
        <end position="733"/>
    </location>
</feature>
<keyword evidence="1" id="KW-0378">Hydrolase</keyword>
<feature type="transmembrane region" description="Helical" evidence="4">
    <location>
        <begin position="255"/>
        <end position="276"/>
    </location>
</feature>
<keyword evidence="2" id="KW-0443">Lipid metabolism</keyword>
<comment type="caution">
    <text evidence="6">The sequence shown here is derived from an EMBL/GenBank/DDBJ whole genome shotgun (WGS) entry which is preliminary data.</text>
</comment>
<feature type="transmembrane region" description="Helical" evidence="4">
    <location>
        <begin position="81"/>
        <end position="101"/>
    </location>
</feature>
<dbReference type="Pfam" id="PF06454">
    <property type="entry name" value="THH1_TOM1-3_dom"/>
    <property type="match status" value="1"/>
</dbReference>
<feature type="compositionally biased region" description="Polar residues" evidence="3">
    <location>
        <begin position="713"/>
        <end position="733"/>
    </location>
</feature>
<dbReference type="InterPro" id="IPR039034">
    <property type="entry name" value="INPP4"/>
</dbReference>
<proteinExistence type="predicted"/>
<sequence>MESAPVDDGLVFLPQASSGLELLCVALYLSLALVAACRALSQGSTFHRSQRSTFQRLMVLFAVTRAASFVSEGLARNLLNRAALCLFFSLVLFQTLLWIDIANPKVSTRSRRIWIAFVVANGLFYAAVLGLSVMHEAKVAQARHSKSRLNRSTLWTGVLPVLFIATGSFVSSLGLVYSTWKMRHRVERVLKPSGNGLRRRLDERVEKKLTSALRFTSVVMGACSVLFFLRTIIYVQRPFSHQGCGDIHSPDVCVVVGYVIPEIVPCVLFLVLMWEVEPTLEIPSRRSLSYTKGRVTSETTPLLDNEAMPPPLLVAAKEFTDRIGTASKSAVTQPNSPPGSQSGYFTVGRRPSPLSLGLGNGVLGRARRRLELVVRQHLGGASNEQQSLEGTSILDLANSAYLPLGSFEYERQAKQVTSSDDPWRWPAQSASSTPCAWFSFQCFNLTLPSKSSVTSSSFVVLHLMNAETGAVIAEIGRTEISHSEDPCFHMMLAVDMREQDLLRASVYSVRNPNSLQNLDSQWLVGDPLVPLSSFMTGSLPTIGRAAIFSLYSPLSRTRSSGEIVIRCEAEVKGLHAGMSTDGLERITRSFMYIGIKSTDAEDHDDSAYSEIAQQMINLASTSQRSQGKVLVEEELIESVYTWEVPYQLLQLILSDLLMKLDSLKREIALEDGDESSSSTPSSQLSTPSVGGYSMPSVITTPRALGTVEEHDTSQTMQSSEDSESLDSVTPGLSSSLTLENRVRPATSIGMLSEMIIQIQDDAIERKKRKWRLDLVKTMEQYISEVEDSILRYGATQHAGLTFKPSTMKADADLRFLALNLHQQLLTVGNAAPTSEKDVQYGDQSSAARYARLVNSFVGTLLSSPLHLSRKASMRDQQTDLGSVLFVDADKSDENEVASPSASEESPLEPVEALRRRVISFDSAETIVNKRAAGQDVSVPSEQRKLAETIVAMGITEEEFQRIYGLDENVGVSDAIDIVAKITLNEAECEEVKRAVPSSWGGSSYRGSMPDVELKKAAMTIDTNARNRPPFYRHRMYGTTTVGAFAAHVYGFKSGGVRQMRAELEKLHARLVKEAQASSDLTMDALERKYNELKWDVERRLEVAFCQAMSALVTCFQQTLYVHTHDHRDFGPHPLKACGIDYLEMLTRVGFLFSAESLLSTYGNELGMLGDTEAAVKELARVHVKLRPVKSPRAATFRVSITSGPSGIVIELPIITRRASEFPDRSMHRVPGQDAVSGAIYLPLSTPEQKMRAKFLFQKPIRVIPVIFSQGLNEMQTVANTVGKASLQKEINAENVVELESYVKNFAEWVTKKQCRETSIPIYDMEDLDRIQTSLVALKLSIQLSGRSKRMAILSLSSAIARSVGGGRVTMCKSAKDRTSMSITLEEANLLVRSHGLLADDMETFTDLLRTYGVRRENARKNIGKAQYCFSALQNYMLPQDYQCPPGTGGGSRAYS</sequence>
<keyword evidence="4" id="KW-0472">Membrane</keyword>
<feature type="transmembrane region" description="Helical" evidence="4">
    <location>
        <begin position="113"/>
        <end position="134"/>
    </location>
</feature>
<keyword evidence="4" id="KW-0812">Transmembrane</keyword>
<feature type="transmembrane region" description="Helical" evidence="4">
    <location>
        <begin position="212"/>
        <end position="235"/>
    </location>
</feature>
<organism evidence="6 7">
    <name type="scientific">Phytophthora infestans</name>
    <name type="common">Potato late blight agent</name>
    <name type="synonym">Botrytis infestans</name>
    <dbReference type="NCBI Taxonomy" id="4787"/>
    <lineage>
        <taxon>Eukaryota</taxon>
        <taxon>Sar</taxon>
        <taxon>Stramenopiles</taxon>
        <taxon>Oomycota</taxon>
        <taxon>Peronosporomycetes</taxon>
        <taxon>Peronosporales</taxon>
        <taxon>Peronosporaceae</taxon>
        <taxon>Phytophthora</taxon>
    </lineage>
</organism>
<feature type="transmembrane region" description="Helical" evidence="4">
    <location>
        <begin position="20"/>
        <end position="41"/>
    </location>
</feature>
<evidence type="ECO:0000256" key="4">
    <source>
        <dbReference type="SAM" id="Phobius"/>
    </source>
</evidence>
<keyword evidence="4" id="KW-1133">Transmembrane helix</keyword>
<evidence type="ECO:0000256" key="1">
    <source>
        <dbReference type="ARBA" id="ARBA00022801"/>
    </source>
</evidence>